<dbReference type="RefSeq" id="WP_349204213.1">
    <property type="nucleotide sequence ID" value="NZ_JBBMFN010000004.1"/>
</dbReference>
<reference evidence="2 3" key="1">
    <citation type="submission" date="2024-03" db="EMBL/GenBank/DDBJ databases">
        <title>Human intestinal bacterial collection.</title>
        <authorList>
            <person name="Pauvert C."/>
            <person name="Hitch T.C.A."/>
            <person name="Clavel T."/>
        </authorList>
    </citation>
    <scope>NUCLEOTIDE SEQUENCE [LARGE SCALE GENOMIC DNA]</scope>
    <source>
        <strain evidence="2 3">CLA-SR-H024</strain>
    </source>
</reference>
<feature type="transmembrane region" description="Helical" evidence="1">
    <location>
        <begin position="124"/>
        <end position="144"/>
    </location>
</feature>
<gene>
    <name evidence="2" type="ORF">WMO63_03395</name>
</gene>
<feature type="transmembrane region" description="Helical" evidence="1">
    <location>
        <begin position="214"/>
        <end position="234"/>
    </location>
</feature>
<sequence length="239" mass="27194">MHWLAKWFNAFEELLLFLYGLLGILIKMLFSWLDQTFLANGRFQKTIKGFILIGLSLGILSMVIHIGDNSDLTFKNFYLIFKDGKAILSLLGLIIVSGILGIVMSLIIFYLLFSLIKISKENQADVFIITFGILMIYTIIVVMFDIELNTFFVISLSLSSYLVAIVDLVRDNYDKNSLIYKFRNLPLYIMVILSIYLLIKDPDQFSIGYIDFNIIDINAVALGSIALVFAGIGLRRMKP</sequence>
<keyword evidence="1" id="KW-0472">Membrane</keyword>
<feature type="transmembrane region" description="Helical" evidence="1">
    <location>
        <begin position="46"/>
        <end position="66"/>
    </location>
</feature>
<keyword evidence="1" id="KW-1133">Transmembrane helix</keyword>
<feature type="transmembrane region" description="Helical" evidence="1">
    <location>
        <begin position="182"/>
        <end position="199"/>
    </location>
</feature>
<feature type="transmembrane region" description="Helical" evidence="1">
    <location>
        <begin position="150"/>
        <end position="170"/>
    </location>
</feature>
<organism evidence="2 3">
    <name type="scientific">Niallia hominis</name>
    <dbReference type="NCBI Taxonomy" id="3133173"/>
    <lineage>
        <taxon>Bacteria</taxon>
        <taxon>Bacillati</taxon>
        <taxon>Bacillota</taxon>
        <taxon>Bacilli</taxon>
        <taxon>Bacillales</taxon>
        <taxon>Bacillaceae</taxon>
        <taxon>Niallia</taxon>
    </lineage>
</organism>
<comment type="caution">
    <text evidence="2">The sequence shown here is derived from an EMBL/GenBank/DDBJ whole genome shotgun (WGS) entry which is preliminary data.</text>
</comment>
<evidence type="ECO:0000313" key="2">
    <source>
        <dbReference type="EMBL" id="MEQ2464711.1"/>
    </source>
</evidence>
<proteinExistence type="predicted"/>
<dbReference type="EMBL" id="JBBMFN010000004">
    <property type="protein sequence ID" value="MEQ2464711.1"/>
    <property type="molecule type" value="Genomic_DNA"/>
</dbReference>
<dbReference type="Proteomes" id="UP001465426">
    <property type="component" value="Unassembled WGS sequence"/>
</dbReference>
<feature type="transmembrane region" description="Helical" evidence="1">
    <location>
        <begin position="14"/>
        <end position="34"/>
    </location>
</feature>
<name>A0ABV1EUD2_9BACI</name>
<keyword evidence="1" id="KW-0812">Transmembrane</keyword>
<protein>
    <submittedName>
        <fullName evidence="2">Uncharacterized protein</fullName>
    </submittedName>
</protein>
<accession>A0ABV1EUD2</accession>
<keyword evidence="3" id="KW-1185">Reference proteome</keyword>
<feature type="transmembrane region" description="Helical" evidence="1">
    <location>
        <begin position="86"/>
        <end position="112"/>
    </location>
</feature>
<evidence type="ECO:0000313" key="3">
    <source>
        <dbReference type="Proteomes" id="UP001465426"/>
    </source>
</evidence>
<evidence type="ECO:0000256" key="1">
    <source>
        <dbReference type="SAM" id="Phobius"/>
    </source>
</evidence>